<dbReference type="Proteomes" id="UP000298663">
    <property type="component" value="Unassembled WGS sequence"/>
</dbReference>
<proteinExistence type="predicted"/>
<reference evidence="2 3" key="1">
    <citation type="journal article" date="2015" name="Genome Biol.">
        <title>Comparative genomics of Steinernema reveals deeply conserved gene regulatory networks.</title>
        <authorList>
            <person name="Dillman A.R."/>
            <person name="Macchietto M."/>
            <person name="Porter C.F."/>
            <person name="Rogers A."/>
            <person name="Williams B."/>
            <person name="Antoshechkin I."/>
            <person name="Lee M.M."/>
            <person name="Goodwin Z."/>
            <person name="Lu X."/>
            <person name="Lewis E.E."/>
            <person name="Goodrich-Blair H."/>
            <person name="Stock S.P."/>
            <person name="Adams B.J."/>
            <person name="Sternberg P.W."/>
            <person name="Mortazavi A."/>
        </authorList>
    </citation>
    <scope>NUCLEOTIDE SEQUENCE [LARGE SCALE GENOMIC DNA]</scope>
    <source>
        <strain evidence="2 3">ALL</strain>
    </source>
</reference>
<name>A0A4U5PKH1_STECR</name>
<dbReference type="EMBL" id="AZBU02000002">
    <property type="protein sequence ID" value="TKR96644.1"/>
    <property type="molecule type" value="Genomic_DNA"/>
</dbReference>
<protein>
    <recommendedName>
        <fullName evidence="1">C2H2-type domain-containing protein</fullName>
    </recommendedName>
</protein>
<accession>A0A4U5PKH1</accession>
<dbReference type="AlphaFoldDB" id="A0A4U5PKH1"/>
<organism evidence="2 3">
    <name type="scientific">Steinernema carpocapsae</name>
    <name type="common">Entomopathogenic nematode</name>
    <dbReference type="NCBI Taxonomy" id="34508"/>
    <lineage>
        <taxon>Eukaryota</taxon>
        <taxon>Metazoa</taxon>
        <taxon>Ecdysozoa</taxon>
        <taxon>Nematoda</taxon>
        <taxon>Chromadorea</taxon>
        <taxon>Rhabditida</taxon>
        <taxon>Tylenchina</taxon>
        <taxon>Panagrolaimomorpha</taxon>
        <taxon>Strongyloidoidea</taxon>
        <taxon>Steinernematidae</taxon>
        <taxon>Steinernema</taxon>
    </lineage>
</organism>
<evidence type="ECO:0000259" key="1">
    <source>
        <dbReference type="PROSITE" id="PS00028"/>
    </source>
</evidence>
<dbReference type="PROSITE" id="PS00028">
    <property type="entry name" value="ZINC_FINGER_C2H2_1"/>
    <property type="match status" value="2"/>
</dbReference>
<dbReference type="InterPro" id="IPR013087">
    <property type="entry name" value="Znf_C2H2_type"/>
</dbReference>
<dbReference type="OrthoDB" id="10039931at2759"/>
<gene>
    <name evidence="2" type="ORF">L596_010637</name>
</gene>
<sequence>MLLLDKIEKLRVVKRAYIPIWKCQLCKTTIKSILGKLLQHIGLHEDLPCYCFIEGCDKYLKSQGSLVVHLQASHNLMVPDMNSHQYHRLQEIRETYLQESRKYLDRYFPPESFVEFCDHKRRYRSNFEDSECRKCGKMVERATSRRNHVAGHISALFECVVRGCSFLATTSTFSLHLKRVHSKKMKDLTKEELFEYRVQDGKAEVHQDREQGVA</sequence>
<feature type="domain" description="C2H2-type" evidence="1">
    <location>
        <begin position="132"/>
        <end position="152"/>
    </location>
</feature>
<reference evidence="2 3" key="2">
    <citation type="journal article" date="2019" name="G3 (Bethesda)">
        <title>Hybrid Assembly of the Genome of the Entomopathogenic Nematode Steinernema carpocapsae Identifies the X-Chromosome.</title>
        <authorList>
            <person name="Serra L."/>
            <person name="Macchietto M."/>
            <person name="Macias-Munoz A."/>
            <person name="McGill C.J."/>
            <person name="Rodriguez I.M."/>
            <person name="Rodriguez B."/>
            <person name="Murad R."/>
            <person name="Mortazavi A."/>
        </authorList>
    </citation>
    <scope>NUCLEOTIDE SEQUENCE [LARGE SCALE GENOMIC DNA]</scope>
    <source>
        <strain evidence="2 3">ALL</strain>
    </source>
</reference>
<dbReference type="SMART" id="SM00355">
    <property type="entry name" value="ZnF_C2H2"/>
    <property type="match status" value="4"/>
</dbReference>
<feature type="domain" description="C2H2-type" evidence="1">
    <location>
        <begin position="51"/>
        <end position="74"/>
    </location>
</feature>
<evidence type="ECO:0000313" key="3">
    <source>
        <dbReference type="Proteomes" id="UP000298663"/>
    </source>
</evidence>
<evidence type="ECO:0000313" key="2">
    <source>
        <dbReference type="EMBL" id="TKR96644.1"/>
    </source>
</evidence>
<keyword evidence="3" id="KW-1185">Reference proteome</keyword>
<comment type="caution">
    <text evidence="2">The sequence shown here is derived from an EMBL/GenBank/DDBJ whole genome shotgun (WGS) entry which is preliminary data.</text>
</comment>